<keyword evidence="5" id="KW-1185">Reference proteome</keyword>
<dbReference type="EMBL" id="CAJOBC010000667">
    <property type="protein sequence ID" value="CAF3613157.1"/>
    <property type="molecule type" value="Genomic_DNA"/>
</dbReference>
<evidence type="ECO:0000256" key="2">
    <source>
        <dbReference type="SAM" id="MobiDB-lite"/>
    </source>
</evidence>
<name>A0A813UNZ1_9BILA</name>
<dbReference type="Proteomes" id="UP000663829">
    <property type="component" value="Unassembled WGS sequence"/>
</dbReference>
<evidence type="ECO:0000313" key="5">
    <source>
        <dbReference type="Proteomes" id="UP000663829"/>
    </source>
</evidence>
<dbReference type="Proteomes" id="UP000681722">
    <property type="component" value="Unassembled WGS sequence"/>
</dbReference>
<organism evidence="3 5">
    <name type="scientific">Didymodactylos carnosus</name>
    <dbReference type="NCBI Taxonomy" id="1234261"/>
    <lineage>
        <taxon>Eukaryota</taxon>
        <taxon>Metazoa</taxon>
        <taxon>Spiralia</taxon>
        <taxon>Gnathifera</taxon>
        <taxon>Rotifera</taxon>
        <taxon>Eurotatoria</taxon>
        <taxon>Bdelloidea</taxon>
        <taxon>Philodinida</taxon>
        <taxon>Philodinidae</taxon>
        <taxon>Didymodactylos</taxon>
    </lineage>
</organism>
<gene>
    <name evidence="3" type="ORF">GPM918_LOCUS4816</name>
    <name evidence="4" type="ORF">SRO942_LOCUS4817</name>
</gene>
<feature type="coiled-coil region" evidence="1">
    <location>
        <begin position="137"/>
        <end position="266"/>
    </location>
</feature>
<feature type="region of interest" description="Disordered" evidence="2">
    <location>
        <begin position="1"/>
        <end position="21"/>
    </location>
</feature>
<keyword evidence="1" id="KW-0175">Coiled coil</keyword>
<dbReference type="OrthoDB" id="5982311at2759"/>
<proteinExistence type="predicted"/>
<sequence length="379" mass="45369">MFSVESNYRLSKRPQTGGVVTNSHSMLPVRILSARIPSKPMISRKFRLPYEHIVKQVTHEHILEKGTGLTFEQMRYLDKTQKKTTASSDVGDQILTHIKRDTDIQIKQTYEKLIQAERSRLEEEYQLKTNQLNLKWKEQLETEKHTLQEEFNNLLTNIDQKRHETNREKEKELIRRMKDESEAALARQWQLANERLSKAVEDTERRTQRLMELQFIQEKQNVIDETVAKMEIEYSQRERIALQTLKQELEEKHQLQIREIDESHKKQIDEWKTKNKLTEKKFHQEFNDRVRLESDFRLLQTDYKRFMDYTNFFHSDYLLKLHHVGQQLTSKKICDTKFEQILDRILNELNQTSSTTLPSNYSRSSSLKVSKCSLNIRDN</sequence>
<accession>A0A813UNZ1</accession>
<reference evidence="3" key="1">
    <citation type="submission" date="2021-02" db="EMBL/GenBank/DDBJ databases">
        <authorList>
            <person name="Nowell W R."/>
        </authorList>
    </citation>
    <scope>NUCLEOTIDE SEQUENCE</scope>
</reference>
<evidence type="ECO:0000313" key="4">
    <source>
        <dbReference type="EMBL" id="CAF3613157.1"/>
    </source>
</evidence>
<evidence type="ECO:0000256" key="1">
    <source>
        <dbReference type="SAM" id="Coils"/>
    </source>
</evidence>
<dbReference type="AlphaFoldDB" id="A0A813UNZ1"/>
<evidence type="ECO:0000313" key="3">
    <source>
        <dbReference type="EMBL" id="CAF0826328.1"/>
    </source>
</evidence>
<protein>
    <submittedName>
        <fullName evidence="3">Uncharacterized protein</fullName>
    </submittedName>
</protein>
<dbReference type="EMBL" id="CAJNOQ010000667">
    <property type="protein sequence ID" value="CAF0826328.1"/>
    <property type="molecule type" value="Genomic_DNA"/>
</dbReference>
<comment type="caution">
    <text evidence="3">The sequence shown here is derived from an EMBL/GenBank/DDBJ whole genome shotgun (WGS) entry which is preliminary data.</text>
</comment>